<evidence type="ECO:0000256" key="3">
    <source>
        <dbReference type="ARBA" id="ARBA00022448"/>
    </source>
</evidence>
<name>A0A2R8B2U3_9RHOB</name>
<accession>A0A2R8B2U3</accession>
<dbReference type="PRINTS" id="PR00164">
    <property type="entry name" value="ABC2TRNSPORT"/>
</dbReference>
<keyword evidence="4" id="KW-0997">Cell inner membrane</keyword>
<evidence type="ECO:0000313" key="7">
    <source>
        <dbReference type="EMBL" id="SPH16895.1"/>
    </source>
</evidence>
<evidence type="ECO:0000313" key="8">
    <source>
        <dbReference type="Proteomes" id="UP000244924"/>
    </source>
</evidence>
<dbReference type="AlphaFoldDB" id="A0A2R8B2U3"/>
<comment type="caution">
    <text evidence="5">Lacks conserved residue(s) required for the propagation of feature annotation.</text>
</comment>
<dbReference type="PANTHER" id="PTHR30413">
    <property type="entry name" value="INNER MEMBRANE TRANSPORT PERMEASE"/>
    <property type="match status" value="1"/>
</dbReference>
<evidence type="ECO:0000256" key="1">
    <source>
        <dbReference type="ARBA" id="ARBA00004429"/>
    </source>
</evidence>
<dbReference type="GO" id="GO:0015920">
    <property type="term" value="P:lipopolysaccharide transport"/>
    <property type="evidence" value="ECO:0007669"/>
    <property type="project" value="TreeGrafter"/>
</dbReference>
<evidence type="ECO:0000256" key="2">
    <source>
        <dbReference type="ARBA" id="ARBA00007783"/>
    </source>
</evidence>
<dbReference type="InterPro" id="IPR000412">
    <property type="entry name" value="ABC_2_transport"/>
</dbReference>
<keyword evidence="8" id="KW-1185">Reference proteome</keyword>
<dbReference type="EMBL" id="OMOQ01000001">
    <property type="protein sequence ID" value="SPH16895.1"/>
    <property type="molecule type" value="Genomic_DNA"/>
</dbReference>
<dbReference type="Proteomes" id="UP000244924">
    <property type="component" value="Unassembled WGS sequence"/>
</dbReference>
<dbReference type="PANTHER" id="PTHR30413:SF8">
    <property type="entry name" value="TRANSPORT PERMEASE PROTEIN"/>
    <property type="match status" value="1"/>
</dbReference>
<keyword evidence="5" id="KW-0472">Membrane</keyword>
<dbReference type="PROSITE" id="PS51012">
    <property type="entry name" value="ABC_TM2"/>
    <property type="match status" value="1"/>
</dbReference>
<dbReference type="OrthoDB" id="8479094at2"/>
<keyword evidence="5" id="KW-1133">Transmembrane helix</keyword>
<feature type="transmembrane region" description="Helical" evidence="5">
    <location>
        <begin position="98"/>
        <end position="118"/>
    </location>
</feature>
<reference evidence="7 8" key="1">
    <citation type="submission" date="2018-03" db="EMBL/GenBank/DDBJ databases">
        <authorList>
            <person name="Keele B.F."/>
        </authorList>
    </citation>
    <scope>NUCLEOTIDE SEQUENCE [LARGE SCALE GENOMIC DNA]</scope>
    <source>
        <strain evidence="7 8">CECT 8626</strain>
    </source>
</reference>
<feature type="transmembrane region" description="Helical" evidence="5">
    <location>
        <begin position="12"/>
        <end position="32"/>
    </location>
</feature>
<comment type="subcellular location">
    <subcellularLocation>
        <location evidence="1 5">Cell inner membrane</location>
        <topology evidence="1 5">Multi-pass membrane protein</topology>
    </subcellularLocation>
</comment>
<comment type="similarity">
    <text evidence="2 5">Belongs to the ABC-2 integral membrane protein family.</text>
</comment>
<keyword evidence="5" id="KW-1003">Cell membrane</keyword>
<evidence type="ECO:0000259" key="6">
    <source>
        <dbReference type="PROSITE" id="PS51012"/>
    </source>
</evidence>
<feature type="transmembrane region" description="Helical" evidence="5">
    <location>
        <begin position="130"/>
        <end position="151"/>
    </location>
</feature>
<evidence type="ECO:0000256" key="5">
    <source>
        <dbReference type="RuleBase" id="RU361157"/>
    </source>
</evidence>
<keyword evidence="5" id="KW-0812">Transmembrane</keyword>
<sequence length="239" mass="26942">MSTTYGRSPGGYFWAVAEPAAGIALLSFAFSLAIRAPSLGNNFALFYATGYLPFMLYFDVARRVSMSIAFSRPLLMYPPVTYIDALVARWLINTLTHLLVFVIVIMGLWMFYDLQFILDHSAIARSLIMASGLALGIGVLNCFLFAMFPLWDRVWGILNRPMFLISAVIFTPEVVPEPFRGWLLLNPLVHVVGEMRRGFYPTYDAAYLSYVYVMAWIAITMALGLALLRLYRARIMSTA</sequence>
<feature type="transmembrane region" description="Helical" evidence="5">
    <location>
        <begin position="207"/>
        <end position="228"/>
    </location>
</feature>
<dbReference type="GO" id="GO:0043190">
    <property type="term" value="C:ATP-binding cassette (ABC) transporter complex"/>
    <property type="evidence" value="ECO:0007669"/>
    <property type="project" value="InterPro"/>
</dbReference>
<organism evidence="7 8">
    <name type="scientific">Albidovulum aquaemixtae</name>
    <dbReference type="NCBI Taxonomy" id="1542388"/>
    <lineage>
        <taxon>Bacteria</taxon>
        <taxon>Pseudomonadati</taxon>
        <taxon>Pseudomonadota</taxon>
        <taxon>Alphaproteobacteria</taxon>
        <taxon>Rhodobacterales</taxon>
        <taxon>Paracoccaceae</taxon>
        <taxon>Albidovulum</taxon>
    </lineage>
</organism>
<evidence type="ECO:0000256" key="4">
    <source>
        <dbReference type="ARBA" id="ARBA00022519"/>
    </source>
</evidence>
<dbReference type="InterPro" id="IPR047817">
    <property type="entry name" value="ABC2_TM_bact-type"/>
</dbReference>
<feature type="domain" description="ABC transmembrane type-2" evidence="6">
    <location>
        <begin position="10"/>
        <end position="231"/>
    </location>
</feature>
<gene>
    <name evidence="7" type="primary">kpsM</name>
    <name evidence="7" type="ORF">DEA8626_00409</name>
</gene>
<dbReference type="GO" id="GO:0140359">
    <property type="term" value="F:ABC-type transporter activity"/>
    <property type="evidence" value="ECO:0007669"/>
    <property type="project" value="InterPro"/>
</dbReference>
<protein>
    <recommendedName>
        <fullName evidence="5">Transport permease protein</fullName>
    </recommendedName>
</protein>
<feature type="transmembrane region" description="Helical" evidence="5">
    <location>
        <begin position="44"/>
        <end position="62"/>
    </location>
</feature>
<keyword evidence="3 5" id="KW-0813">Transport</keyword>
<proteinExistence type="inferred from homology"/>